<gene>
    <name evidence="3" type="ORF">C5L30_000485</name>
</gene>
<feature type="transmembrane region" description="Helical" evidence="1">
    <location>
        <begin position="42"/>
        <end position="70"/>
    </location>
</feature>
<evidence type="ECO:0000313" key="3">
    <source>
        <dbReference type="EMBL" id="TDG73546.1"/>
    </source>
</evidence>
<dbReference type="InterPro" id="IPR036890">
    <property type="entry name" value="HATPase_C_sf"/>
</dbReference>
<protein>
    <recommendedName>
        <fullName evidence="2">Sensor histidine kinase NatK-like C-terminal domain-containing protein</fullName>
    </recommendedName>
</protein>
<feature type="transmembrane region" description="Helical" evidence="1">
    <location>
        <begin position="152"/>
        <end position="169"/>
    </location>
</feature>
<evidence type="ECO:0000313" key="4">
    <source>
        <dbReference type="Proteomes" id="UP000295257"/>
    </source>
</evidence>
<reference evidence="3 4" key="1">
    <citation type="journal article" date="2019" name="Appl. Microbiol. Biotechnol.">
        <title>Uncovering carbohydrate metabolism through a genotype-phenotype association study of 56 lactic acid bacteria genomes.</title>
        <authorList>
            <person name="Buron-Moles G."/>
            <person name="Chailyan A."/>
            <person name="Dolejs I."/>
            <person name="Forster J."/>
            <person name="Miks M.H."/>
        </authorList>
    </citation>
    <scope>NUCLEOTIDE SEQUENCE [LARGE SCALE GENOMIC DNA]</scope>
    <source>
        <strain evidence="3 4">ATCC 29644</strain>
    </source>
</reference>
<dbReference type="PANTHER" id="PTHR40448">
    <property type="entry name" value="TWO-COMPONENT SENSOR HISTIDINE KINASE"/>
    <property type="match status" value="1"/>
</dbReference>
<feature type="domain" description="Sensor histidine kinase NatK-like C-terminal" evidence="2">
    <location>
        <begin position="328"/>
        <end position="432"/>
    </location>
</feature>
<keyword evidence="1" id="KW-0812">Transmembrane</keyword>
<feature type="transmembrane region" description="Helical" evidence="1">
    <location>
        <begin position="6"/>
        <end position="30"/>
    </location>
</feature>
<dbReference type="EMBL" id="PUFN01000009">
    <property type="protein sequence ID" value="TDG73546.1"/>
    <property type="molecule type" value="Genomic_DNA"/>
</dbReference>
<name>A0A4R5NGB3_9LACO</name>
<proteinExistence type="predicted"/>
<dbReference type="GO" id="GO:0042802">
    <property type="term" value="F:identical protein binding"/>
    <property type="evidence" value="ECO:0007669"/>
    <property type="project" value="TreeGrafter"/>
</dbReference>
<evidence type="ECO:0000259" key="2">
    <source>
        <dbReference type="Pfam" id="PF14501"/>
    </source>
</evidence>
<dbReference type="Pfam" id="PF14501">
    <property type="entry name" value="HATPase_c_5"/>
    <property type="match status" value="1"/>
</dbReference>
<keyword evidence="1" id="KW-0472">Membrane</keyword>
<evidence type="ECO:0000256" key="1">
    <source>
        <dbReference type="SAM" id="Phobius"/>
    </source>
</evidence>
<feature type="transmembrane region" description="Helical" evidence="1">
    <location>
        <begin position="82"/>
        <end position="107"/>
    </location>
</feature>
<keyword evidence="4" id="KW-1185">Reference proteome</keyword>
<dbReference type="Gene3D" id="3.30.565.10">
    <property type="entry name" value="Histidine kinase-like ATPase, C-terminal domain"/>
    <property type="match status" value="1"/>
</dbReference>
<dbReference type="InterPro" id="IPR032834">
    <property type="entry name" value="NatK-like_C"/>
</dbReference>
<accession>A0A4R5NGB3</accession>
<dbReference type="Proteomes" id="UP000295257">
    <property type="component" value="Unassembled WGS sequence"/>
</dbReference>
<comment type="caution">
    <text evidence="3">The sequence shown here is derived from an EMBL/GenBank/DDBJ whole genome shotgun (WGS) entry which is preliminary data.</text>
</comment>
<organism evidence="3 4">
    <name type="scientific">Companilactobacillus farciminis</name>
    <dbReference type="NCBI Taxonomy" id="1612"/>
    <lineage>
        <taxon>Bacteria</taxon>
        <taxon>Bacillati</taxon>
        <taxon>Bacillota</taxon>
        <taxon>Bacilli</taxon>
        <taxon>Lactobacillales</taxon>
        <taxon>Lactobacillaceae</taxon>
        <taxon>Companilactobacillus</taxon>
    </lineage>
</organism>
<feature type="transmembrane region" description="Helical" evidence="1">
    <location>
        <begin position="116"/>
        <end position="140"/>
    </location>
</feature>
<dbReference type="PANTHER" id="PTHR40448:SF1">
    <property type="entry name" value="TWO-COMPONENT SENSOR HISTIDINE KINASE"/>
    <property type="match status" value="1"/>
</dbReference>
<feature type="transmembrane region" description="Helical" evidence="1">
    <location>
        <begin position="181"/>
        <end position="202"/>
    </location>
</feature>
<sequence length="435" mass="50885">MIEISIIGTIIDDFFTELIFFYVFINIYYLKRKINTKNGLKIFLLFVYSLILDYFLPNWMIFTLFIAMYFLLNENHQTNYYLINSILLGAILELSFSIISSSLIVYFNNIFTINSLLLVLIDSVTCFLLSTLAILLYRYFGFSTLVKKQKSPQLTFLLSYLYISLFLFMNLIQHFRAYKKLIVGVILFLIIQTLLTILYSSAEIKKQKENLEKESLIKQIDNLKLYTSQLDTDQKNMHKFKHDYKNILLSLEELAKSENNNELKKSLDELNGYSNIYFENTPMNFYKDLEYVSNSYIKSLLISKFKTMKTLDIKYSFECKSIIKNIGMNIFDFIRLLGISIDNAIEEVEDNPNGNIKIAIINDDKTTLFSIENTLVHSKSPTIQNMRKAGFSTKKNHAGLGMINIQDISKKYPNLFINYHKDEKIFNIQIVLTKN</sequence>
<dbReference type="SUPFAM" id="SSF55874">
    <property type="entry name" value="ATPase domain of HSP90 chaperone/DNA topoisomerase II/histidine kinase"/>
    <property type="match status" value="1"/>
</dbReference>
<dbReference type="AlphaFoldDB" id="A0A4R5NGB3"/>
<keyword evidence="1" id="KW-1133">Transmembrane helix</keyword>